<accession>A0ABR9ATY8</accession>
<sequence length="131" mass="15704">MNTLYETDKLKLENEFEATFLTDKKSGKTLMEDDFYGDPNCGLIDKDNKWAIVAGEHLTIWTPKKWTRINDEELKWIHSIRIKNSETVEILTDPWNDNSAIWEIDTRTFDFKKIKDFEDYKDQEYSENVIW</sequence>
<evidence type="ECO:0000313" key="2">
    <source>
        <dbReference type="Proteomes" id="UP000647133"/>
    </source>
</evidence>
<protein>
    <submittedName>
        <fullName evidence="1">Uncharacterized protein</fullName>
    </submittedName>
</protein>
<evidence type="ECO:0000313" key="1">
    <source>
        <dbReference type="EMBL" id="MBD8491343.1"/>
    </source>
</evidence>
<dbReference type="Proteomes" id="UP000647133">
    <property type="component" value="Unassembled WGS sequence"/>
</dbReference>
<name>A0ABR9ATY8_9BACT</name>
<gene>
    <name evidence="1" type="ORF">IFO69_21515</name>
</gene>
<reference evidence="1 2" key="1">
    <citation type="submission" date="2020-09" db="EMBL/GenBank/DDBJ databases">
        <title>Echinicola sp. CAU 1574 isolated from sand of Sido Beach.</title>
        <authorList>
            <person name="Kim W."/>
        </authorList>
    </citation>
    <scope>NUCLEOTIDE SEQUENCE [LARGE SCALE GENOMIC DNA]</scope>
    <source>
        <strain evidence="1 2">CAU 1574</strain>
    </source>
</reference>
<proteinExistence type="predicted"/>
<comment type="caution">
    <text evidence="1">The sequence shown here is derived from an EMBL/GenBank/DDBJ whole genome shotgun (WGS) entry which is preliminary data.</text>
</comment>
<dbReference type="EMBL" id="JACYTQ010000016">
    <property type="protein sequence ID" value="MBD8491343.1"/>
    <property type="molecule type" value="Genomic_DNA"/>
</dbReference>
<dbReference type="RefSeq" id="WP_192012223.1">
    <property type="nucleotide sequence ID" value="NZ_JACYTQ010000016.1"/>
</dbReference>
<organism evidence="1 2">
    <name type="scientific">Echinicola arenosa</name>
    <dbReference type="NCBI Taxonomy" id="2774144"/>
    <lineage>
        <taxon>Bacteria</taxon>
        <taxon>Pseudomonadati</taxon>
        <taxon>Bacteroidota</taxon>
        <taxon>Cytophagia</taxon>
        <taxon>Cytophagales</taxon>
        <taxon>Cyclobacteriaceae</taxon>
        <taxon>Echinicola</taxon>
    </lineage>
</organism>
<keyword evidence="2" id="KW-1185">Reference proteome</keyword>